<dbReference type="GO" id="GO:0006351">
    <property type="term" value="P:DNA-templated transcription"/>
    <property type="evidence" value="ECO:0007669"/>
    <property type="project" value="TreeGrafter"/>
</dbReference>
<dbReference type="InterPro" id="IPR036390">
    <property type="entry name" value="WH_DNA-bd_sf"/>
</dbReference>
<name>A0A084Y5M5_9PROT</name>
<dbReference type="PANTHER" id="PTHR30537:SF79">
    <property type="entry name" value="TRANSCRIPTIONAL REGULATOR-RELATED"/>
    <property type="match status" value="1"/>
</dbReference>
<evidence type="ECO:0000256" key="1">
    <source>
        <dbReference type="ARBA" id="ARBA00009437"/>
    </source>
</evidence>
<proteinExistence type="inferred from homology"/>
<evidence type="ECO:0000313" key="6">
    <source>
        <dbReference type="EMBL" id="KFB70019.1"/>
    </source>
</evidence>
<keyword evidence="3" id="KW-0238">DNA-binding</keyword>
<dbReference type="STRING" id="1457154.CAPSK01_000418"/>
<dbReference type="InterPro" id="IPR000847">
    <property type="entry name" value="LysR_HTH_N"/>
</dbReference>
<dbReference type="GO" id="GO:0043565">
    <property type="term" value="F:sequence-specific DNA binding"/>
    <property type="evidence" value="ECO:0007669"/>
    <property type="project" value="TreeGrafter"/>
</dbReference>
<keyword evidence="2" id="KW-0805">Transcription regulation</keyword>
<dbReference type="SUPFAM" id="SSF46785">
    <property type="entry name" value="Winged helix' DNA-binding domain"/>
    <property type="match status" value="1"/>
</dbReference>
<reference evidence="6 7" key="1">
    <citation type="submission" date="2014-07" db="EMBL/GenBank/DDBJ databases">
        <title>Expanding our view of genomic diversity in Candidatus Accumulibacter clades.</title>
        <authorList>
            <person name="Skennerton C.T."/>
            <person name="Barr J.J."/>
            <person name="Slater F.R."/>
            <person name="Bond P.L."/>
            <person name="Tyson G.W."/>
        </authorList>
    </citation>
    <scope>NUCLEOTIDE SEQUENCE [LARGE SCALE GENOMIC DNA]</scope>
    <source>
        <strain evidence="7">SK-01</strain>
    </source>
</reference>
<dbReference type="PROSITE" id="PS50931">
    <property type="entry name" value="HTH_LYSR"/>
    <property type="match status" value="1"/>
</dbReference>
<evidence type="ECO:0000256" key="2">
    <source>
        <dbReference type="ARBA" id="ARBA00023015"/>
    </source>
</evidence>
<dbReference type="GO" id="GO:0003700">
    <property type="term" value="F:DNA-binding transcription factor activity"/>
    <property type="evidence" value="ECO:0007669"/>
    <property type="project" value="InterPro"/>
</dbReference>
<dbReference type="PANTHER" id="PTHR30537">
    <property type="entry name" value="HTH-TYPE TRANSCRIPTIONAL REGULATOR"/>
    <property type="match status" value="1"/>
</dbReference>
<keyword evidence="4" id="KW-0804">Transcription</keyword>
<dbReference type="RefSeq" id="WP_273702875.1">
    <property type="nucleotide sequence ID" value="NZ_JDSS02000006.1"/>
</dbReference>
<dbReference type="AlphaFoldDB" id="A0A084Y5M5"/>
<dbReference type="Pfam" id="PF00126">
    <property type="entry name" value="HTH_1"/>
    <property type="match status" value="1"/>
</dbReference>
<gene>
    <name evidence="6" type="primary">gcvA_1</name>
    <name evidence="6" type="ORF">CAPSK01_000418</name>
</gene>
<dbReference type="PRINTS" id="PR00039">
    <property type="entry name" value="HTHLYSR"/>
</dbReference>
<sequence>MTAFEAVAGHGSFSWAADEFSVTQSAVSHRISQLESQLGVTLLMRIGHAVTLTPKGRELLPYVRDGVAKVSAAGKPTVRPSLAPAVALNWLIQRLHPDIHIDVLVERQLRDGTLVKLFGLELPSE</sequence>
<feature type="domain" description="HTH lysR-type" evidence="5">
    <location>
        <begin position="1"/>
        <end position="53"/>
    </location>
</feature>
<dbReference type="Gene3D" id="1.10.10.10">
    <property type="entry name" value="Winged helix-like DNA-binding domain superfamily/Winged helix DNA-binding domain"/>
    <property type="match status" value="1"/>
</dbReference>
<dbReference type="InterPro" id="IPR036388">
    <property type="entry name" value="WH-like_DNA-bd_sf"/>
</dbReference>
<evidence type="ECO:0000259" key="5">
    <source>
        <dbReference type="PROSITE" id="PS50931"/>
    </source>
</evidence>
<dbReference type="EMBL" id="JDSS02000006">
    <property type="protein sequence ID" value="KFB70019.1"/>
    <property type="molecule type" value="Genomic_DNA"/>
</dbReference>
<dbReference type="Proteomes" id="UP000019812">
    <property type="component" value="Unassembled WGS sequence"/>
</dbReference>
<evidence type="ECO:0000256" key="4">
    <source>
        <dbReference type="ARBA" id="ARBA00023163"/>
    </source>
</evidence>
<dbReference type="FunFam" id="1.10.10.10:FF:000001">
    <property type="entry name" value="LysR family transcriptional regulator"/>
    <property type="match status" value="1"/>
</dbReference>
<comment type="similarity">
    <text evidence="1">Belongs to the LysR transcriptional regulatory family.</text>
</comment>
<protein>
    <submittedName>
        <fullName evidence="6">Gcv operon activator</fullName>
    </submittedName>
</protein>
<dbReference type="InterPro" id="IPR058163">
    <property type="entry name" value="LysR-type_TF_proteobact-type"/>
</dbReference>
<organism evidence="6 7">
    <name type="scientific">Candidatus Accumulibacter vicinus</name>
    <dbReference type="NCBI Taxonomy" id="2954382"/>
    <lineage>
        <taxon>Bacteria</taxon>
        <taxon>Pseudomonadati</taxon>
        <taxon>Pseudomonadota</taxon>
        <taxon>Betaproteobacteria</taxon>
        <taxon>Candidatus Accumulibacter</taxon>
    </lineage>
</organism>
<evidence type="ECO:0000256" key="3">
    <source>
        <dbReference type="ARBA" id="ARBA00023125"/>
    </source>
</evidence>
<comment type="caution">
    <text evidence="6">The sequence shown here is derived from an EMBL/GenBank/DDBJ whole genome shotgun (WGS) entry which is preliminary data.</text>
</comment>
<accession>A0A084Y5M5</accession>
<evidence type="ECO:0000313" key="7">
    <source>
        <dbReference type="Proteomes" id="UP000019812"/>
    </source>
</evidence>